<dbReference type="EMBL" id="QFWX01000003">
    <property type="protein sequence ID" value="PXX91807.1"/>
    <property type="molecule type" value="Genomic_DNA"/>
</dbReference>
<name>A0A2V3ZM09_9GAMM</name>
<keyword evidence="1" id="KW-1133">Transmembrane helix</keyword>
<reference evidence="2 3" key="2">
    <citation type="submission" date="2018-06" db="EMBL/GenBank/DDBJ databases">
        <title>Marinobactersediminissp. nov, a moderately halophilic bacterium isolated from marine solar saltern.</title>
        <authorList>
            <person name="Zhang Y."/>
        </authorList>
    </citation>
    <scope>NUCLEOTIDE SEQUENCE [LARGE SCALE GENOMIC DNA]</scope>
    <source>
        <strain evidence="2 3">F01</strain>
    </source>
</reference>
<evidence type="ECO:0000313" key="3">
    <source>
        <dbReference type="Proteomes" id="UP000253987"/>
    </source>
</evidence>
<keyword evidence="1" id="KW-0812">Transmembrane</keyword>
<evidence type="ECO:0000313" key="2">
    <source>
        <dbReference type="EMBL" id="PXX91807.1"/>
    </source>
</evidence>
<protein>
    <recommendedName>
        <fullName evidence="4">Carboxylesterase</fullName>
    </recommendedName>
</protein>
<gene>
    <name evidence="2" type="ORF">DIT71_08080</name>
</gene>
<feature type="transmembrane region" description="Helical" evidence="1">
    <location>
        <begin position="103"/>
        <end position="123"/>
    </location>
</feature>
<keyword evidence="1" id="KW-0472">Membrane</keyword>
<organism evidence="2 3">
    <name type="scientific">Marinobacter vulgaris</name>
    <dbReference type="NCBI Taxonomy" id="1928331"/>
    <lineage>
        <taxon>Bacteria</taxon>
        <taxon>Pseudomonadati</taxon>
        <taxon>Pseudomonadota</taxon>
        <taxon>Gammaproteobacteria</taxon>
        <taxon>Pseudomonadales</taxon>
        <taxon>Marinobacteraceae</taxon>
        <taxon>Marinobacter</taxon>
    </lineage>
</organism>
<dbReference type="OrthoDB" id="7355053at2"/>
<proteinExistence type="predicted"/>
<dbReference type="InterPro" id="IPR021497">
    <property type="entry name" value="GTA_holin_3TM"/>
</dbReference>
<evidence type="ECO:0000256" key="1">
    <source>
        <dbReference type="SAM" id="Phobius"/>
    </source>
</evidence>
<sequence length="196" mass="22639">MAWWSAMGDIFRGGKEVVEVFKPNATEIEQHRHNEVMADLDRDKAVMGQFAAEFVDRRNRTWWDSLIDGLNRSVRPIITFGVLAFFIIAPLSPEKFLLIAESYSLMPTGYWALLTVIIGFYFGGRMQLKSQDMAVRKDAVQAAKNLVVMRREFRQLEEQDDTKESKIFEAAIAEQRTRPRNKVVAEWLALRKPVND</sequence>
<keyword evidence="3" id="KW-1185">Reference proteome</keyword>
<accession>A0A2V3ZM09</accession>
<dbReference type="RefSeq" id="WP_114612688.1">
    <property type="nucleotide sequence ID" value="NZ_QFWX01000003.1"/>
</dbReference>
<dbReference type="Proteomes" id="UP000253987">
    <property type="component" value="Unassembled WGS sequence"/>
</dbReference>
<dbReference type="AlphaFoldDB" id="A0A2V3ZM09"/>
<reference evidence="3" key="1">
    <citation type="submission" date="2018-05" db="EMBL/GenBank/DDBJ databases">
        <authorList>
            <person name="Lu D."/>
        </authorList>
    </citation>
    <scope>NUCLEOTIDE SEQUENCE [LARGE SCALE GENOMIC DNA]</scope>
    <source>
        <strain evidence="3">F01</strain>
    </source>
</reference>
<dbReference type="Pfam" id="PF11351">
    <property type="entry name" value="GTA_holin_3TM"/>
    <property type="match status" value="1"/>
</dbReference>
<evidence type="ECO:0008006" key="4">
    <source>
        <dbReference type="Google" id="ProtNLM"/>
    </source>
</evidence>
<feature type="transmembrane region" description="Helical" evidence="1">
    <location>
        <begin position="73"/>
        <end position="91"/>
    </location>
</feature>
<comment type="caution">
    <text evidence="2">The sequence shown here is derived from an EMBL/GenBank/DDBJ whole genome shotgun (WGS) entry which is preliminary data.</text>
</comment>